<dbReference type="AlphaFoldDB" id="F6R9P6"/>
<gene>
    <name evidence="2" type="primary">LOC100178806</name>
</gene>
<dbReference type="RefSeq" id="XP_009862159.1">
    <property type="nucleotide sequence ID" value="XM_009863857.3"/>
</dbReference>
<reference evidence="2" key="3">
    <citation type="submission" date="2025-08" db="UniProtKB">
        <authorList>
            <consortium name="Ensembl"/>
        </authorList>
    </citation>
    <scope>IDENTIFICATION</scope>
</reference>
<reference evidence="3" key="1">
    <citation type="journal article" date="2002" name="Science">
        <title>The draft genome of Ciona intestinalis: insights into chordate and vertebrate origins.</title>
        <authorList>
            <person name="Dehal P."/>
            <person name="Satou Y."/>
            <person name="Campbell R.K."/>
            <person name="Chapman J."/>
            <person name="Degnan B."/>
            <person name="De Tomaso A."/>
            <person name="Davidson B."/>
            <person name="Di Gregorio A."/>
            <person name="Gelpke M."/>
            <person name="Goodstein D.M."/>
            <person name="Harafuji N."/>
            <person name="Hastings K.E."/>
            <person name="Ho I."/>
            <person name="Hotta K."/>
            <person name="Huang W."/>
            <person name="Kawashima T."/>
            <person name="Lemaire P."/>
            <person name="Martinez D."/>
            <person name="Meinertzhagen I.A."/>
            <person name="Necula S."/>
            <person name="Nonaka M."/>
            <person name="Putnam N."/>
            <person name="Rash S."/>
            <person name="Saiga H."/>
            <person name="Satake M."/>
            <person name="Terry A."/>
            <person name="Yamada L."/>
            <person name="Wang H.G."/>
            <person name="Awazu S."/>
            <person name="Azumi K."/>
            <person name="Boore J."/>
            <person name="Branno M."/>
            <person name="Chin-Bow S."/>
            <person name="DeSantis R."/>
            <person name="Doyle S."/>
            <person name="Francino P."/>
            <person name="Keys D.N."/>
            <person name="Haga S."/>
            <person name="Hayashi H."/>
            <person name="Hino K."/>
            <person name="Imai K.S."/>
            <person name="Inaba K."/>
            <person name="Kano S."/>
            <person name="Kobayashi K."/>
            <person name="Kobayashi M."/>
            <person name="Lee B.I."/>
            <person name="Makabe K.W."/>
            <person name="Manohar C."/>
            <person name="Matassi G."/>
            <person name="Medina M."/>
            <person name="Mochizuki Y."/>
            <person name="Mount S."/>
            <person name="Morishita T."/>
            <person name="Miura S."/>
            <person name="Nakayama A."/>
            <person name="Nishizaka S."/>
            <person name="Nomoto H."/>
            <person name="Ohta F."/>
            <person name="Oishi K."/>
            <person name="Rigoutsos I."/>
            <person name="Sano M."/>
            <person name="Sasaki A."/>
            <person name="Sasakura Y."/>
            <person name="Shoguchi E."/>
            <person name="Shin-i T."/>
            <person name="Spagnuolo A."/>
            <person name="Stainier D."/>
            <person name="Suzuki M.M."/>
            <person name="Tassy O."/>
            <person name="Takatori N."/>
            <person name="Tokuoka M."/>
            <person name="Yagi K."/>
            <person name="Yoshizaki F."/>
            <person name="Wada S."/>
            <person name="Zhang C."/>
            <person name="Hyatt P.D."/>
            <person name="Larimer F."/>
            <person name="Detter C."/>
            <person name="Doggett N."/>
            <person name="Glavina T."/>
            <person name="Hawkins T."/>
            <person name="Richardson P."/>
            <person name="Lucas S."/>
            <person name="Kohara Y."/>
            <person name="Levine M."/>
            <person name="Satoh N."/>
            <person name="Rokhsar D.S."/>
        </authorList>
    </citation>
    <scope>NUCLEOTIDE SEQUENCE [LARGE SCALE GENOMIC DNA]</scope>
</reference>
<evidence type="ECO:0000313" key="2">
    <source>
        <dbReference type="Ensembl" id="ENSCINP00000025188.2"/>
    </source>
</evidence>
<dbReference type="GeneTree" id="ENSGT00940000181637"/>
<keyword evidence="3" id="KW-1185">Reference proteome</keyword>
<keyword evidence="1" id="KW-0732">Signal</keyword>
<dbReference type="InParanoid" id="F6R9P6"/>
<name>F6R9P6_CIOIN</name>
<evidence type="ECO:0000313" key="3">
    <source>
        <dbReference type="Proteomes" id="UP000008144"/>
    </source>
</evidence>
<sequence>MNRKIVFALFLVVLFVSQAAADDWVRTAIGVAGLVLGRRRRGGWNQANGLKKFSSDAEETLSAAEMEEVMQKIMDHQK</sequence>
<dbReference type="HOGENOM" id="CLU_2660801_0_0_1"/>
<dbReference type="EMBL" id="EAAA01000068">
    <property type="status" value="NOT_ANNOTATED_CDS"/>
    <property type="molecule type" value="Genomic_DNA"/>
</dbReference>
<accession>A0A1W3JVM4</accession>
<feature type="signal peptide" evidence="1">
    <location>
        <begin position="1"/>
        <end position="21"/>
    </location>
</feature>
<organism evidence="2 3">
    <name type="scientific">Ciona intestinalis</name>
    <name type="common">Transparent sea squirt</name>
    <name type="synonym">Ascidia intestinalis</name>
    <dbReference type="NCBI Taxonomy" id="7719"/>
    <lineage>
        <taxon>Eukaryota</taxon>
        <taxon>Metazoa</taxon>
        <taxon>Chordata</taxon>
        <taxon>Tunicata</taxon>
        <taxon>Ascidiacea</taxon>
        <taxon>Phlebobranchia</taxon>
        <taxon>Cionidae</taxon>
        <taxon>Ciona</taxon>
    </lineage>
</organism>
<proteinExistence type="predicted"/>
<reference evidence="2" key="2">
    <citation type="journal article" date="2008" name="Genome Biol.">
        <title>Improved genome assembly and evidence-based global gene model set for the chordate Ciona intestinalis: new insight into intron and operon populations.</title>
        <authorList>
            <person name="Satou Y."/>
            <person name="Mineta K."/>
            <person name="Ogasawara M."/>
            <person name="Sasakura Y."/>
            <person name="Shoguchi E."/>
            <person name="Ueno K."/>
            <person name="Yamada L."/>
            <person name="Matsumoto J."/>
            <person name="Wasserscheid J."/>
            <person name="Dewar K."/>
            <person name="Wiley G.B."/>
            <person name="Macmil S.L."/>
            <person name="Roe B.A."/>
            <person name="Zeller R.W."/>
            <person name="Hastings K.E."/>
            <person name="Lemaire P."/>
            <person name="Lindquist E."/>
            <person name="Endo T."/>
            <person name="Hotta K."/>
            <person name="Inaba K."/>
        </authorList>
    </citation>
    <scope>NUCLEOTIDE SEQUENCE [LARGE SCALE GENOMIC DNA]</scope>
    <source>
        <strain evidence="2">wild type</strain>
    </source>
</reference>
<evidence type="ECO:0000256" key="1">
    <source>
        <dbReference type="SAM" id="SignalP"/>
    </source>
</evidence>
<protein>
    <submittedName>
        <fullName evidence="2">Uncharacterized LOC100178806</fullName>
    </submittedName>
</protein>
<dbReference type="Ensembl" id="ENSCINT00000025434.2">
    <property type="protein sequence ID" value="ENSCINP00000025188.2"/>
    <property type="gene ID" value="ENSCING00000013804.2"/>
</dbReference>
<dbReference type="Proteomes" id="UP000008144">
    <property type="component" value="Chromosome 1"/>
</dbReference>
<dbReference type="GeneID" id="100178806"/>
<accession>F6R9P6</accession>
<reference evidence="2" key="4">
    <citation type="submission" date="2025-09" db="UniProtKB">
        <authorList>
            <consortium name="Ensembl"/>
        </authorList>
    </citation>
    <scope>IDENTIFICATION</scope>
</reference>
<feature type="chain" id="PRO_5014089871" evidence="1">
    <location>
        <begin position="22"/>
        <end position="78"/>
    </location>
</feature>